<protein>
    <recommendedName>
        <fullName evidence="1">Thioredoxin domain-containing protein</fullName>
    </recommendedName>
</protein>
<keyword evidence="3" id="KW-1185">Reference proteome</keyword>
<proteinExistence type="predicted"/>
<dbReference type="PROSITE" id="PS51352">
    <property type="entry name" value="THIOREDOXIN_2"/>
    <property type="match status" value="1"/>
</dbReference>
<dbReference type="InterPro" id="IPR017937">
    <property type="entry name" value="Thioredoxin_CS"/>
</dbReference>
<dbReference type="GO" id="GO:0016491">
    <property type="term" value="F:oxidoreductase activity"/>
    <property type="evidence" value="ECO:0007669"/>
    <property type="project" value="InterPro"/>
</dbReference>
<sequence>MNESNQKTESSNPFAYLVKKPKIGSPVPDFELSDITGKKYKIQDLNGKPVVINFWATWCPPCKSELPLFQDLKAIHSDDLVILAVNIQESKVTVASFIENNKYNFPVLLDENGMVTDEFGVFAYPATFFIDKEGIIRSHYVGQLNKELLQKNLETIGIDAW</sequence>
<feature type="domain" description="Thioredoxin" evidence="1">
    <location>
        <begin position="21"/>
        <end position="158"/>
    </location>
</feature>
<accession>A0A0P6XDL3</accession>
<evidence type="ECO:0000313" key="3">
    <source>
        <dbReference type="Proteomes" id="UP000050430"/>
    </source>
</evidence>
<gene>
    <name evidence="2" type="ORF">ADM99_05420</name>
</gene>
<dbReference type="PANTHER" id="PTHR42852:SF13">
    <property type="entry name" value="PROTEIN DIPZ"/>
    <property type="match status" value="1"/>
</dbReference>
<comment type="caution">
    <text evidence="2">The sequence shown here is derived from an EMBL/GenBank/DDBJ whole genome shotgun (WGS) entry which is preliminary data.</text>
</comment>
<dbReference type="STRING" id="229920.ADM99_05420"/>
<dbReference type="InterPro" id="IPR013766">
    <property type="entry name" value="Thioredoxin_domain"/>
</dbReference>
<dbReference type="InterPro" id="IPR050553">
    <property type="entry name" value="Thioredoxin_ResA/DsbE_sf"/>
</dbReference>
<organism evidence="2 3">
    <name type="scientific">Leptolinea tardivitalis</name>
    <dbReference type="NCBI Taxonomy" id="229920"/>
    <lineage>
        <taxon>Bacteria</taxon>
        <taxon>Bacillati</taxon>
        <taxon>Chloroflexota</taxon>
        <taxon>Anaerolineae</taxon>
        <taxon>Anaerolineales</taxon>
        <taxon>Anaerolineaceae</taxon>
        <taxon>Leptolinea</taxon>
    </lineage>
</organism>
<dbReference type="Pfam" id="PF00578">
    <property type="entry name" value="AhpC-TSA"/>
    <property type="match status" value="1"/>
</dbReference>
<dbReference type="CDD" id="cd02966">
    <property type="entry name" value="TlpA_like_family"/>
    <property type="match status" value="1"/>
</dbReference>
<dbReference type="PROSITE" id="PS00194">
    <property type="entry name" value="THIOREDOXIN_1"/>
    <property type="match status" value="1"/>
</dbReference>
<evidence type="ECO:0000259" key="1">
    <source>
        <dbReference type="PROSITE" id="PS51352"/>
    </source>
</evidence>
<dbReference type="GO" id="GO:0016209">
    <property type="term" value="F:antioxidant activity"/>
    <property type="evidence" value="ECO:0007669"/>
    <property type="project" value="InterPro"/>
</dbReference>
<dbReference type="InterPro" id="IPR036249">
    <property type="entry name" value="Thioredoxin-like_sf"/>
</dbReference>
<dbReference type="AlphaFoldDB" id="A0A0P6XDL3"/>
<dbReference type="SUPFAM" id="SSF52833">
    <property type="entry name" value="Thioredoxin-like"/>
    <property type="match status" value="1"/>
</dbReference>
<dbReference type="InterPro" id="IPR000866">
    <property type="entry name" value="AhpC/TSA"/>
</dbReference>
<dbReference type="EMBL" id="LGCK01000007">
    <property type="protein sequence ID" value="KPL72979.1"/>
    <property type="molecule type" value="Genomic_DNA"/>
</dbReference>
<reference evidence="2 3" key="1">
    <citation type="submission" date="2015-07" db="EMBL/GenBank/DDBJ databases">
        <title>Genome sequence of Leptolinea tardivitalis DSM 16556.</title>
        <authorList>
            <person name="Hemp J."/>
            <person name="Ward L.M."/>
            <person name="Pace L.A."/>
            <person name="Fischer W.W."/>
        </authorList>
    </citation>
    <scope>NUCLEOTIDE SEQUENCE [LARGE SCALE GENOMIC DNA]</scope>
    <source>
        <strain evidence="2 3">YMTK-2</strain>
    </source>
</reference>
<dbReference type="Gene3D" id="3.40.30.10">
    <property type="entry name" value="Glutaredoxin"/>
    <property type="match status" value="1"/>
</dbReference>
<dbReference type="PANTHER" id="PTHR42852">
    <property type="entry name" value="THIOL:DISULFIDE INTERCHANGE PROTEIN DSBE"/>
    <property type="match status" value="1"/>
</dbReference>
<dbReference type="Proteomes" id="UP000050430">
    <property type="component" value="Unassembled WGS sequence"/>
</dbReference>
<evidence type="ECO:0000313" key="2">
    <source>
        <dbReference type="EMBL" id="KPL72979.1"/>
    </source>
</evidence>
<name>A0A0P6XDL3_9CHLR</name>